<comment type="caution">
    <text evidence="2">The sequence shown here is derived from an EMBL/GenBank/DDBJ whole genome shotgun (WGS) entry which is preliminary data.</text>
</comment>
<protein>
    <submittedName>
        <fullName evidence="2">Inositol monophosphatase</fullName>
    </submittedName>
</protein>
<dbReference type="EMBL" id="JABULH010000001">
    <property type="protein sequence ID" value="NTS64127.1"/>
    <property type="molecule type" value="Genomic_DNA"/>
</dbReference>
<dbReference type="RefSeq" id="WP_174192179.1">
    <property type="nucleotide sequence ID" value="NZ_JABULH010000001.1"/>
</dbReference>
<sequence length="269" mass="28825">MPVDALDQTILRLLERVAAEVILPRFGRLSAADTAEKTPGDWVTIADRESEAIITDELLRLDPHARVVGEEAASADPSLIDTVGHGRVWLVDPLDGTNNFAEGREPFGMMVALVEDGVTQAGWIYAPVTKRLCSARRGAGAFIDGVRVTAARPTDRVPVATYSNYWFSPGEAAAIETAAAGVLDLRHGLRCAAAQYAALVDGTHDIARFERIYPWDHAAGSLFLTEAGGHIARPDGQPYRSTDTGKGLLAAASHEMWECGARVLGQPLA</sequence>
<evidence type="ECO:0000313" key="3">
    <source>
        <dbReference type="Proteomes" id="UP000621447"/>
    </source>
</evidence>
<reference evidence="2 3" key="1">
    <citation type="submission" date="2020-06" db="EMBL/GenBank/DDBJ databases">
        <title>Sphingomonas hominis sp. nov., a member of the Sphingomonas, isolated from the hair of a 22-year-old girl.</title>
        <authorList>
            <person name="Zhang D.-F."/>
            <person name="Cui X.-W."/>
        </authorList>
    </citation>
    <scope>NUCLEOTIDE SEQUENCE [LARGE SCALE GENOMIC DNA]</scope>
    <source>
        <strain evidence="2 3">HHU CXW</strain>
    </source>
</reference>
<name>A0ABX2JI59_9SPHN</name>
<dbReference type="Proteomes" id="UP000621447">
    <property type="component" value="Unassembled WGS sequence"/>
</dbReference>
<dbReference type="SUPFAM" id="SSF56655">
    <property type="entry name" value="Carbohydrate phosphatase"/>
    <property type="match status" value="1"/>
</dbReference>
<evidence type="ECO:0000313" key="2">
    <source>
        <dbReference type="EMBL" id="NTS64127.1"/>
    </source>
</evidence>
<evidence type="ECO:0000256" key="1">
    <source>
        <dbReference type="ARBA" id="ARBA00009759"/>
    </source>
</evidence>
<dbReference type="PANTHER" id="PTHR20854">
    <property type="entry name" value="INOSITOL MONOPHOSPHATASE"/>
    <property type="match status" value="1"/>
</dbReference>
<dbReference type="Gene3D" id="3.40.190.80">
    <property type="match status" value="1"/>
</dbReference>
<dbReference type="Gene3D" id="3.30.540.10">
    <property type="entry name" value="Fructose-1,6-Bisphosphatase, subunit A, domain 1"/>
    <property type="match status" value="1"/>
</dbReference>
<dbReference type="InterPro" id="IPR000760">
    <property type="entry name" value="Inositol_monophosphatase-like"/>
</dbReference>
<accession>A0ABX2JI59</accession>
<dbReference type="Pfam" id="PF00459">
    <property type="entry name" value="Inositol_P"/>
    <property type="match status" value="1"/>
</dbReference>
<keyword evidence="3" id="KW-1185">Reference proteome</keyword>
<comment type="similarity">
    <text evidence="1">Belongs to the inositol monophosphatase superfamily.</text>
</comment>
<proteinExistence type="inferred from homology"/>
<dbReference type="PANTHER" id="PTHR20854:SF4">
    <property type="entry name" value="INOSITOL-1-MONOPHOSPHATASE-RELATED"/>
    <property type="match status" value="1"/>
</dbReference>
<gene>
    <name evidence="2" type="ORF">HRV97_02995</name>
</gene>
<organism evidence="2 3">
    <name type="scientific">Sphingomonas hominis</name>
    <dbReference type="NCBI Taxonomy" id="2741495"/>
    <lineage>
        <taxon>Bacteria</taxon>
        <taxon>Pseudomonadati</taxon>
        <taxon>Pseudomonadota</taxon>
        <taxon>Alphaproteobacteria</taxon>
        <taxon>Sphingomonadales</taxon>
        <taxon>Sphingomonadaceae</taxon>
        <taxon>Sphingomonas</taxon>
    </lineage>
</organism>
<dbReference type="PRINTS" id="PR00377">
    <property type="entry name" value="IMPHPHTASES"/>
</dbReference>